<proteinExistence type="predicted"/>
<gene>
    <name evidence="1" type="ORF">AAFF_G00266210</name>
</gene>
<reference evidence="1" key="1">
    <citation type="journal article" date="2023" name="Science">
        <title>Genome structures resolve the early diversification of teleost fishes.</title>
        <authorList>
            <person name="Parey E."/>
            <person name="Louis A."/>
            <person name="Montfort J."/>
            <person name="Bouchez O."/>
            <person name="Roques C."/>
            <person name="Iampietro C."/>
            <person name="Lluch J."/>
            <person name="Castinel A."/>
            <person name="Donnadieu C."/>
            <person name="Desvignes T."/>
            <person name="Floi Bucao C."/>
            <person name="Jouanno E."/>
            <person name="Wen M."/>
            <person name="Mejri S."/>
            <person name="Dirks R."/>
            <person name="Jansen H."/>
            <person name="Henkel C."/>
            <person name="Chen W.J."/>
            <person name="Zahm M."/>
            <person name="Cabau C."/>
            <person name="Klopp C."/>
            <person name="Thompson A.W."/>
            <person name="Robinson-Rechavi M."/>
            <person name="Braasch I."/>
            <person name="Lecointre G."/>
            <person name="Bobe J."/>
            <person name="Postlethwait J.H."/>
            <person name="Berthelot C."/>
            <person name="Roest Crollius H."/>
            <person name="Guiguen Y."/>
        </authorList>
    </citation>
    <scope>NUCLEOTIDE SEQUENCE</scope>
    <source>
        <strain evidence="1">NC1722</strain>
    </source>
</reference>
<dbReference type="AlphaFoldDB" id="A0AAD7RB98"/>
<organism evidence="1 2">
    <name type="scientific">Aldrovandia affinis</name>
    <dbReference type="NCBI Taxonomy" id="143900"/>
    <lineage>
        <taxon>Eukaryota</taxon>
        <taxon>Metazoa</taxon>
        <taxon>Chordata</taxon>
        <taxon>Craniata</taxon>
        <taxon>Vertebrata</taxon>
        <taxon>Euteleostomi</taxon>
        <taxon>Actinopterygii</taxon>
        <taxon>Neopterygii</taxon>
        <taxon>Teleostei</taxon>
        <taxon>Notacanthiformes</taxon>
        <taxon>Halosauridae</taxon>
        <taxon>Aldrovandia</taxon>
    </lineage>
</organism>
<evidence type="ECO:0000313" key="2">
    <source>
        <dbReference type="Proteomes" id="UP001221898"/>
    </source>
</evidence>
<accession>A0AAD7RB98</accession>
<keyword evidence="2" id="KW-1185">Reference proteome</keyword>
<protein>
    <submittedName>
        <fullName evidence="1">Uncharacterized protein</fullName>
    </submittedName>
</protein>
<name>A0AAD7RB98_9TELE</name>
<sequence>MTFCNAVAQWWLSLINSIVREPEIDQLIDLIRGNRVALQVNATVSIVLVTFEALEHTAPGQEMDCIGTSRLKQSDSARA</sequence>
<dbReference type="EMBL" id="JAINUG010000365">
    <property type="protein sequence ID" value="KAJ8373318.1"/>
    <property type="molecule type" value="Genomic_DNA"/>
</dbReference>
<comment type="caution">
    <text evidence="1">The sequence shown here is derived from an EMBL/GenBank/DDBJ whole genome shotgun (WGS) entry which is preliminary data.</text>
</comment>
<dbReference type="Proteomes" id="UP001221898">
    <property type="component" value="Unassembled WGS sequence"/>
</dbReference>
<evidence type="ECO:0000313" key="1">
    <source>
        <dbReference type="EMBL" id="KAJ8373318.1"/>
    </source>
</evidence>